<accession>A0A3S3LJX5</accession>
<evidence type="ECO:0000259" key="5">
    <source>
        <dbReference type="PROSITE" id="PS50937"/>
    </source>
</evidence>
<dbReference type="Gene3D" id="1.10.1660.10">
    <property type="match status" value="1"/>
</dbReference>
<evidence type="ECO:0000256" key="1">
    <source>
        <dbReference type="ARBA" id="ARBA00022491"/>
    </source>
</evidence>
<dbReference type="PROSITE" id="PS50937">
    <property type="entry name" value="HTH_MERR_2"/>
    <property type="match status" value="1"/>
</dbReference>
<evidence type="ECO:0000256" key="2">
    <source>
        <dbReference type="ARBA" id="ARBA00023015"/>
    </source>
</evidence>
<organism evidence="6 7">
    <name type="scientific">Microbacterium enclense</name>
    <dbReference type="NCBI Taxonomy" id="993073"/>
    <lineage>
        <taxon>Bacteria</taxon>
        <taxon>Bacillati</taxon>
        <taxon>Actinomycetota</taxon>
        <taxon>Actinomycetes</taxon>
        <taxon>Micrococcales</taxon>
        <taxon>Microbacteriaceae</taxon>
        <taxon>Microbacterium</taxon>
    </lineage>
</organism>
<gene>
    <name evidence="6" type="ORF">D8Y23_09580</name>
</gene>
<keyword evidence="3" id="KW-0238">DNA-binding</keyword>
<feature type="domain" description="HTH merR-type" evidence="5">
    <location>
        <begin position="3"/>
        <end position="73"/>
    </location>
</feature>
<evidence type="ECO:0000256" key="4">
    <source>
        <dbReference type="ARBA" id="ARBA00023163"/>
    </source>
</evidence>
<comment type="caution">
    <text evidence="6">The sequence shown here is derived from an EMBL/GenBank/DDBJ whole genome shotgun (WGS) entry which is preliminary data.</text>
</comment>
<dbReference type="OrthoDB" id="5242095at2"/>
<reference evidence="6 7" key="1">
    <citation type="journal article" date="2018" name="Front. Microbiol.">
        <title>Novel Insights Into Bacterial Dimethylsulfoniopropionate Catabolism in the East China Sea.</title>
        <authorList>
            <person name="Liu J."/>
            <person name="Liu J."/>
            <person name="Zhang S.H."/>
            <person name="Liang J."/>
            <person name="Lin H."/>
            <person name="Song D."/>
            <person name="Yang G.P."/>
            <person name="Todd J.D."/>
            <person name="Zhang X.H."/>
        </authorList>
    </citation>
    <scope>NUCLEOTIDE SEQUENCE [LARGE SCALE GENOMIC DNA]</scope>
    <source>
        <strain evidence="6 7">ZYFD042</strain>
    </source>
</reference>
<dbReference type="PANTHER" id="PTHR30204:SF69">
    <property type="entry name" value="MERR-FAMILY TRANSCRIPTIONAL REGULATOR"/>
    <property type="match status" value="1"/>
</dbReference>
<name>A0A3S3LJX5_9MICO</name>
<evidence type="ECO:0000313" key="6">
    <source>
        <dbReference type="EMBL" id="RWR18446.1"/>
    </source>
</evidence>
<evidence type="ECO:0000256" key="3">
    <source>
        <dbReference type="ARBA" id="ARBA00023125"/>
    </source>
</evidence>
<dbReference type="Proteomes" id="UP000285970">
    <property type="component" value="Unassembled WGS sequence"/>
</dbReference>
<proteinExistence type="predicted"/>
<dbReference type="PANTHER" id="PTHR30204">
    <property type="entry name" value="REDOX-CYCLING DRUG-SENSING TRANSCRIPTIONAL ACTIVATOR SOXR"/>
    <property type="match status" value="1"/>
</dbReference>
<dbReference type="InterPro" id="IPR000551">
    <property type="entry name" value="MerR-type_HTH_dom"/>
</dbReference>
<keyword evidence="1" id="KW-0678">Repressor</keyword>
<dbReference type="SMART" id="SM00422">
    <property type="entry name" value="HTH_MERR"/>
    <property type="match status" value="1"/>
</dbReference>
<keyword evidence="4" id="KW-0804">Transcription</keyword>
<dbReference type="Pfam" id="PF13411">
    <property type="entry name" value="MerR_1"/>
    <property type="match status" value="1"/>
</dbReference>
<dbReference type="InterPro" id="IPR047057">
    <property type="entry name" value="MerR_fam"/>
</dbReference>
<dbReference type="GO" id="GO:0003677">
    <property type="term" value="F:DNA binding"/>
    <property type="evidence" value="ECO:0007669"/>
    <property type="project" value="UniProtKB-KW"/>
</dbReference>
<dbReference type="EMBL" id="RBZY01000030">
    <property type="protein sequence ID" value="RWR18446.1"/>
    <property type="molecule type" value="Genomic_DNA"/>
</dbReference>
<dbReference type="SUPFAM" id="SSF46955">
    <property type="entry name" value="Putative DNA-binding domain"/>
    <property type="match status" value="1"/>
</dbReference>
<sequence length="147" mass="16794">MSMFTIQQAARRSGLSEPTLRYYEDVGLIGPIARDASSGHRRYRESDLDDLQVLACLRAMGVGIEDMRTYQANRTRGNDAAAQQRDILLGHAERVEVEMATLRVHLDYLRRKAELWDARDRGDATAEAEAQSRVHEIYPELKMLFRA</sequence>
<protein>
    <submittedName>
        <fullName evidence="6">MerR family transcriptional regulator</fullName>
    </submittedName>
</protein>
<dbReference type="AlphaFoldDB" id="A0A3S3LJX5"/>
<evidence type="ECO:0000313" key="7">
    <source>
        <dbReference type="Proteomes" id="UP000285970"/>
    </source>
</evidence>
<dbReference type="GO" id="GO:0003700">
    <property type="term" value="F:DNA-binding transcription factor activity"/>
    <property type="evidence" value="ECO:0007669"/>
    <property type="project" value="InterPro"/>
</dbReference>
<dbReference type="CDD" id="cd01109">
    <property type="entry name" value="HTH_YyaN"/>
    <property type="match status" value="1"/>
</dbReference>
<dbReference type="InterPro" id="IPR009061">
    <property type="entry name" value="DNA-bd_dom_put_sf"/>
</dbReference>
<keyword evidence="2" id="KW-0805">Transcription regulation</keyword>
<dbReference type="RefSeq" id="WP_128217917.1">
    <property type="nucleotide sequence ID" value="NZ_RBZY01000030.1"/>
</dbReference>